<dbReference type="RefSeq" id="XP_017889691.1">
    <property type="nucleotide sequence ID" value="XM_018034202.2"/>
</dbReference>
<feature type="domain" description="EMI" evidence="7">
    <location>
        <begin position="23"/>
        <end position="108"/>
    </location>
</feature>
<dbReference type="GeneID" id="108630738"/>
<dbReference type="AlphaFoldDB" id="A0AAJ7JBR5"/>
<reference evidence="9 10" key="1">
    <citation type="submission" date="2025-04" db="UniProtKB">
        <authorList>
            <consortium name="RefSeq"/>
        </authorList>
    </citation>
    <scope>IDENTIFICATION</scope>
    <source>
        <tissue evidence="9 10">Whole body</tissue>
    </source>
</reference>
<evidence type="ECO:0000256" key="5">
    <source>
        <dbReference type="SAM" id="Phobius"/>
    </source>
</evidence>
<keyword evidence="8" id="KW-1185">Reference proteome</keyword>
<keyword evidence="5" id="KW-0812">Transmembrane</keyword>
<dbReference type="RefSeq" id="XP_017889692.1">
    <property type="nucleotide sequence ID" value="XM_018034203.2"/>
</dbReference>
<evidence type="ECO:0000256" key="6">
    <source>
        <dbReference type="SAM" id="SignalP"/>
    </source>
</evidence>
<keyword evidence="5" id="KW-0472">Membrane</keyword>
<evidence type="ECO:0000259" key="7">
    <source>
        <dbReference type="PROSITE" id="PS51041"/>
    </source>
</evidence>
<dbReference type="GO" id="GO:0005044">
    <property type="term" value="F:scavenger receptor activity"/>
    <property type="evidence" value="ECO:0007669"/>
    <property type="project" value="InterPro"/>
</dbReference>
<dbReference type="Gene3D" id="2.170.300.10">
    <property type="entry name" value="Tie2 ligand-binding domain superfamily"/>
    <property type="match status" value="1"/>
</dbReference>
<evidence type="ECO:0000256" key="1">
    <source>
        <dbReference type="ARBA" id="ARBA00022536"/>
    </source>
</evidence>
<dbReference type="Proteomes" id="UP000694925">
    <property type="component" value="Unplaced"/>
</dbReference>
<name>A0AAJ7JBR5_9HYME</name>
<accession>A0AAJ7JBR5</accession>
<evidence type="ECO:0000313" key="10">
    <source>
        <dbReference type="RefSeq" id="XP_017889692.1"/>
    </source>
</evidence>
<keyword evidence="3" id="KW-0677">Repeat</keyword>
<feature type="transmembrane region" description="Helical" evidence="5">
    <location>
        <begin position="343"/>
        <end position="366"/>
    </location>
</feature>
<feature type="signal peptide" evidence="6">
    <location>
        <begin position="1"/>
        <end position="22"/>
    </location>
</feature>
<organism evidence="8 10">
    <name type="scientific">Ceratina calcarata</name>
    <dbReference type="NCBI Taxonomy" id="156304"/>
    <lineage>
        <taxon>Eukaryota</taxon>
        <taxon>Metazoa</taxon>
        <taxon>Ecdysozoa</taxon>
        <taxon>Arthropoda</taxon>
        <taxon>Hexapoda</taxon>
        <taxon>Insecta</taxon>
        <taxon>Pterygota</taxon>
        <taxon>Neoptera</taxon>
        <taxon>Endopterygota</taxon>
        <taxon>Hymenoptera</taxon>
        <taxon>Apocrita</taxon>
        <taxon>Aculeata</taxon>
        <taxon>Apoidea</taxon>
        <taxon>Anthophila</taxon>
        <taxon>Apidae</taxon>
        <taxon>Ceratina</taxon>
        <taxon>Zadontomerus</taxon>
    </lineage>
</organism>
<protein>
    <submittedName>
        <fullName evidence="9 10">Uncharacterized protein LOC108630738 isoform X1</fullName>
    </submittedName>
</protein>
<dbReference type="KEGG" id="ccal:108630738"/>
<dbReference type="Pfam" id="PF07546">
    <property type="entry name" value="EMI"/>
    <property type="match status" value="1"/>
</dbReference>
<evidence type="ECO:0000256" key="2">
    <source>
        <dbReference type="ARBA" id="ARBA00022729"/>
    </source>
</evidence>
<evidence type="ECO:0000313" key="9">
    <source>
        <dbReference type="RefSeq" id="XP_017889691.1"/>
    </source>
</evidence>
<evidence type="ECO:0000256" key="3">
    <source>
        <dbReference type="ARBA" id="ARBA00022737"/>
    </source>
</evidence>
<proteinExistence type="predicted"/>
<dbReference type="PANTHER" id="PTHR24043">
    <property type="entry name" value="SCAVENGER RECEPTOR CLASS F"/>
    <property type="match status" value="1"/>
</dbReference>
<sequence length="494" mass="55413">MTVPMIWLLIPLLIASSPRVFSENSICTRKENYTVTSMETYDEPVIVNTFTWCLQIPPRCPKERAEIRHRYRVKTEVKTRDVQECCEGYEQMPSDEETGIKCRPFCEKCLIGACISPGRCRCIPGHQGDNCDIPCPAGTWGVLCKKKCNCAEDVPCNPVNGRCICPQGLRGLACNESCPSDRWGAECAFPCECENSNKCHPETGRCIELSDFENITRSRDEENSVAKDFTSAIHFWATENTTEDDYEMLATTENPTSVENTWTMWTSNQKTKTRDKGNSSTPRPVIVLVSVPERRRNVDKDQDTFFMKNPFMKHIDDNNIGPKTDYVKNIHKDVQPAPIPLDIALIVVASIVSLGLTSVAVVMVLHMRSKLLEAARASIYEEARAKSQQNVNGTKISSIVNGALPQTPIQLGPIFSTPEPRTMLRMDNIDSCNYANGAATIGLHLSGNLHGFFQDDHYDRPPSTRIRLQGDFDTEHVYDEIPLQSNPLSSRDHA</sequence>
<dbReference type="PROSITE" id="PS51041">
    <property type="entry name" value="EMI"/>
    <property type="match status" value="1"/>
</dbReference>
<evidence type="ECO:0000313" key="8">
    <source>
        <dbReference type="Proteomes" id="UP000694925"/>
    </source>
</evidence>
<keyword evidence="2 6" id="KW-0732">Signal</keyword>
<gene>
    <name evidence="9 10" type="primary">LOC108630738</name>
</gene>
<keyword evidence="1" id="KW-0245">EGF-like domain</keyword>
<keyword evidence="4" id="KW-1015">Disulfide bond</keyword>
<dbReference type="InterPro" id="IPR042635">
    <property type="entry name" value="MEGF10/SREC1/2-like"/>
</dbReference>
<keyword evidence="5" id="KW-1133">Transmembrane helix</keyword>
<dbReference type="InterPro" id="IPR011489">
    <property type="entry name" value="EMI_domain"/>
</dbReference>
<feature type="chain" id="PRO_5044708927" evidence="6">
    <location>
        <begin position="23"/>
        <end position="494"/>
    </location>
</feature>
<dbReference type="FunFam" id="2.170.300.10:FF:000041">
    <property type="entry name" value="Tyrosine protein kinase receptor tie-1, putative"/>
    <property type="match status" value="1"/>
</dbReference>
<dbReference type="PANTHER" id="PTHR24043:SF8">
    <property type="entry name" value="EGF-LIKE DOMAIN-CONTAINING PROTEIN"/>
    <property type="match status" value="1"/>
</dbReference>
<evidence type="ECO:0000256" key="4">
    <source>
        <dbReference type="ARBA" id="ARBA00023157"/>
    </source>
</evidence>